<accession>A0A8S0S504</accession>
<dbReference type="GO" id="GO:0051707">
    <property type="term" value="P:response to other organism"/>
    <property type="evidence" value="ECO:0007669"/>
    <property type="project" value="UniProtKB-ARBA"/>
</dbReference>
<evidence type="ECO:0000256" key="9">
    <source>
        <dbReference type="ARBA" id="ARBA00023136"/>
    </source>
</evidence>
<keyword evidence="4" id="KW-0433">Leucine-rich repeat</keyword>
<evidence type="ECO:0000256" key="3">
    <source>
        <dbReference type="ARBA" id="ARBA00022475"/>
    </source>
</evidence>
<evidence type="ECO:0000256" key="5">
    <source>
        <dbReference type="ARBA" id="ARBA00022692"/>
    </source>
</evidence>
<dbReference type="GO" id="GO:0006952">
    <property type="term" value="P:defense response"/>
    <property type="evidence" value="ECO:0007669"/>
    <property type="project" value="UniProtKB-ARBA"/>
</dbReference>
<keyword evidence="13" id="KW-0675">Receptor</keyword>
<dbReference type="InterPro" id="IPR032675">
    <property type="entry name" value="LRR_dom_sf"/>
</dbReference>
<evidence type="ECO:0000256" key="12">
    <source>
        <dbReference type="SAM" id="SignalP"/>
    </source>
</evidence>
<dbReference type="PANTHER" id="PTHR48063:SF103">
    <property type="entry name" value="LEUCINE-RICH RECEPTOR-LIKE KINASE FAMILY PROTEIN"/>
    <property type="match status" value="1"/>
</dbReference>
<dbReference type="SUPFAM" id="SSF52047">
    <property type="entry name" value="RNI-like"/>
    <property type="match status" value="1"/>
</dbReference>
<dbReference type="PANTHER" id="PTHR48063">
    <property type="entry name" value="LRR RECEPTOR-LIKE KINASE"/>
    <property type="match status" value="1"/>
</dbReference>
<name>A0A8S0S504_OLEEU</name>
<evidence type="ECO:0000256" key="11">
    <source>
        <dbReference type="SAM" id="Phobius"/>
    </source>
</evidence>
<evidence type="ECO:0000313" key="13">
    <source>
        <dbReference type="EMBL" id="CAA2986264.1"/>
    </source>
</evidence>
<dbReference type="PRINTS" id="PR00019">
    <property type="entry name" value="LEURICHRPT"/>
</dbReference>
<evidence type="ECO:0000256" key="1">
    <source>
        <dbReference type="ARBA" id="ARBA00004251"/>
    </source>
</evidence>
<feature type="signal peptide" evidence="12">
    <location>
        <begin position="1"/>
        <end position="24"/>
    </location>
</feature>
<comment type="caution">
    <text evidence="13">The sequence shown here is derived from an EMBL/GenBank/DDBJ whole genome shotgun (WGS) entry which is preliminary data.</text>
</comment>
<feature type="transmembrane region" description="Helical" evidence="11">
    <location>
        <begin position="865"/>
        <end position="887"/>
    </location>
</feature>
<evidence type="ECO:0000256" key="7">
    <source>
        <dbReference type="ARBA" id="ARBA00022737"/>
    </source>
</evidence>
<dbReference type="Pfam" id="PF00560">
    <property type="entry name" value="LRR_1"/>
    <property type="match status" value="9"/>
</dbReference>
<dbReference type="PROSITE" id="PS51450">
    <property type="entry name" value="LRR"/>
    <property type="match status" value="4"/>
</dbReference>
<dbReference type="SMART" id="SM00365">
    <property type="entry name" value="LRR_SD22"/>
    <property type="match status" value="9"/>
</dbReference>
<dbReference type="AlphaFoldDB" id="A0A8S0S504"/>
<dbReference type="InterPro" id="IPR001611">
    <property type="entry name" value="Leu-rich_rpt"/>
</dbReference>
<gene>
    <name evidence="13" type="ORF">OLEA9_A015560</name>
</gene>
<reference evidence="13 14" key="1">
    <citation type="submission" date="2019-12" db="EMBL/GenBank/DDBJ databases">
        <authorList>
            <person name="Alioto T."/>
            <person name="Alioto T."/>
            <person name="Gomez Garrido J."/>
        </authorList>
    </citation>
    <scope>NUCLEOTIDE SEQUENCE [LARGE SCALE GENOMIC DNA]</scope>
</reference>
<dbReference type="Gramene" id="OE9A015560T1">
    <property type="protein sequence ID" value="OE9A015560C1"/>
    <property type="gene ID" value="OE9A015560"/>
</dbReference>
<keyword evidence="5 11" id="KW-0812">Transmembrane</keyword>
<dbReference type="FunFam" id="3.80.10.10:FF:000095">
    <property type="entry name" value="LRR receptor-like serine/threonine-protein kinase GSO1"/>
    <property type="match status" value="1"/>
</dbReference>
<proteinExistence type="inferred from homology"/>
<keyword evidence="10" id="KW-0325">Glycoprotein</keyword>
<dbReference type="GO" id="GO:0005886">
    <property type="term" value="C:plasma membrane"/>
    <property type="evidence" value="ECO:0007669"/>
    <property type="project" value="UniProtKB-SubCell"/>
</dbReference>
<evidence type="ECO:0000256" key="4">
    <source>
        <dbReference type="ARBA" id="ARBA00022614"/>
    </source>
</evidence>
<evidence type="ECO:0000256" key="10">
    <source>
        <dbReference type="ARBA" id="ARBA00023180"/>
    </source>
</evidence>
<evidence type="ECO:0000256" key="6">
    <source>
        <dbReference type="ARBA" id="ARBA00022729"/>
    </source>
</evidence>
<comment type="subcellular location">
    <subcellularLocation>
        <location evidence="1">Cell membrane</location>
        <topology evidence="1">Single-pass type I membrane protein</topology>
    </subcellularLocation>
</comment>
<dbReference type="FunFam" id="3.80.10.10:FF:000111">
    <property type="entry name" value="LRR receptor-like serine/threonine-protein kinase ERECTA"/>
    <property type="match status" value="1"/>
</dbReference>
<keyword evidence="9 11" id="KW-0472">Membrane</keyword>
<comment type="similarity">
    <text evidence="2">Belongs to the RLP family.</text>
</comment>
<keyword evidence="8 11" id="KW-1133">Transmembrane helix</keyword>
<dbReference type="InterPro" id="IPR046956">
    <property type="entry name" value="RLP23-like"/>
</dbReference>
<feature type="chain" id="PRO_5035948763" evidence="12">
    <location>
        <begin position="25"/>
        <end position="923"/>
    </location>
</feature>
<keyword evidence="3" id="KW-1003">Cell membrane</keyword>
<dbReference type="SMART" id="SM00364">
    <property type="entry name" value="LRR_BAC"/>
    <property type="match status" value="7"/>
</dbReference>
<dbReference type="Gene3D" id="3.80.10.10">
    <property type="entry name" value="Ribonuclease Inhibitor"/>
    <property type="match status" value="4"/>
</dbReference>
<dbReference type="EMBL" id="CACTIH010003849">
    <property type="protein sequence ID" value="CAA2986264.1"/>
    <property type="molecule type" value="Genomic_DNA"/>
</dbReference>
<keyword evidence="6 12" id="KW-0732">Signal</keyword>
<dbReference type="Proteomes" id="UP000594638">
    <property type="component" value="Unassembled WGS sequence"/>
</dbReference>
<protein>
    <submittedName>
        <fullName evidence="13">Receptor 12</fullName>
    </submittedName>
</protein>
<dbReference type="SUPFAM" id="SSF52058">
    <property type="entry name" value="L domain-like"/>
    <property type="match status" value="1"/>
</dbReference>
<dbReference type="Pfam" id="PF13855">
    <property type="entry name" value="LRR_8"/>
    <property type="match status" value="3"/>
</dbReference>
<keyword evidence="14" id="KW-1185">Reference proteome</keyword>
<dbReference type="InterPro" id="IPR003591">
    <property type="entry name" value="Leu-rich_rpt_typical-subtyp"/>
</dbReference>
<keyword evidence="7" id="KW-0677">Repeat</keyword>
<dbReference type="SMART" id="SM00369">
    <property type="entry name" value="LRR_TYP"/>
    <property type="match status" value="13"/>
</dbReference>
<evidence type="ECO:0000313" key="14">
    <source>
        <dbReference type="Proteomes" id="UP000594638"/>
    </source>
</evidence>
<organism evidence="13 14">
    <name type="scientific">Olea europaea subsp. europaea</name>
    <dbReference type="NCBI Taxonomy" id="158383"/>
    <lineage>
        <taxon>Eukaryota</taxon>
        <taxon>Viridiplantae</taxon>
        <taxon>Streptophyta</taxon>
        <taxon>Embryophyta</taxon>
        <taxon>Tracheophyta</taxon>
        <taxon>Spermatophyta</taxon>
        <taxon>Magnoliopsida</taxon>
        <taxon>eudicotyledons</taxon>
        <taxon>Gunneridae</taxon>
        <taxon>Pentapetalae</taxon>
        <taxon>asterids</taxon>
        <taxon>lamiids</taxon>
        <taxon>Lamiales</taxon>
        <taxon>Oleaceae</taxon>
        <taxon>Oleeae</taxon>
        <taxon>Olea</taxon>
    </lineage>
</organism>
<evidence type="ECO:0000256" key="8">
    <source>
        <dbReference type="ARBA" id="ARBA00022989"/>
    </source>
</evidence>
<dbReference type="OrthoDB" id="8731593at2759"/>
<sequence>MELKILQLLLFLCMKLSVSVVGAAAEVRCIEREKQALLKFSGEISGLTWGSEDDKGECCDWHGVRCTKTGHIFSLDLSNRHLRGKISPSLQELQHLESLTLQYNKLTINNLNWLSNLSSLSWLDLSGNNLSTITNWVQSIANSSLKSLYLSGCQLRDSLPVFDASANSSLSNLSTLDLSHNDLTSISTFDSLFDFCGNLALLDLSYNLLNGPIPGSFMKLHFLGELNLKGNLLHGGVHKPLNLSHLHSLDISFNKLNVPLHHLFENLSEIMSLALQRIDLSNNQLIGSLPDISRFSSLIELYLSNNQLDGVQQQSLDQLSSLGSLDLSYNQISGSLLDFGGFSSLYKLDLSGNQLKKLPKAMEQLYSISYLNLSSTSLEGTVTEHHLSNLTQLISLDLSFNNVSLNLSFDWIPTFQLEFLFLNHCNMGPYFPNWIRKQNSLMYLHLSFAGISNTLPNWLWNMSSIRYLDLSHNNISGGMPHLSSKLNSYVSVDLSYNNLSGPIPLSVFHYSETLILSENLLSGSIFNLCTISENSFITTLILSNNQLDGELPDCWMNLHILRTLNLANNKFSGKLPPTLGTLKSLAILHLGNNNFTGELPSSLKNCTMLRKLDVGGNKLTGTIPSWIGTRLTDLAVLSLRYNSFHGSIPPKICYLINILVLDLSRNNISGKIPRCLNNFTFLVRNDGSSVLEANSTFEYWEPLDEDDNALVQWKRQESEYKRLRDLKGIDLSSNKLVGTIPQAFFDLRGLVFINLSRNLLTGNIISSIGQLDTLEWLDLSRNQLSGEIPNSLANLHFLSVLDLSYNNLTGKIPLGTQLQSFDSSTYIGNSQLCGDPLAECPPDPSVNDHGKANVVKEDDRFINQDFFICMVFGFITGFWIVVGTLVLKHSWRHSYFKFLNDIGDWMYVRTTMYVRRFKRKFMS</sequence>
<evidence type="ECO:0000256" key="2">
    <source>
        <dbReference type="ARBA" id="ARBA00009592"/>
    </source>
</evidence>